<dbReference type="SMART" id="SM00283">
    <property type="entry name" value="MA"/>
    <property type="match status" value="1"/>
</dbReference>
<dbReference type="Proteomes" id="UP000606490">
    <property type="component" value="Unassembled WGS sequence"/>
</dbReference>
<dbReference type="PROSITE" id="PS50111">
    <property type="entry name" value="CHEMOTAXIS_TRANSDUC_2"/>
    <property type="match status" value="1"/>
</dbReference>
<dbReference type="Pfam" id="PF00015">
    <property type="entry name" value="MCPsignal"/>
    <property type="match status" value="1"/>
</dbReference>
<proteinExistence type="inferred from homology"/>
<sequence length="773" mass="80046">MRMFRDLSVGRKFAAGACLALLLLAALLALVRHELRFAGDQQAAERAAVAAAGAAKDAALHVARAAGALRGLQLSQALQAVEQDAATAMQEIGEARTALAAARGGLTVASGAGVALDAALAALEDYGAVVGEHAILRSRLIAERDGPLQRASQDYDHAFESVSAMMDIDVPQEAREEGRQRLGTFHAAVNEVRLGTQRFLATGEEAQSRRVQRAAAQLRVHARSLGTVPANGTGTAELRRLLAQGNAVVSSAQEVIRLVEEAATLRTERGTPIRARLEADTVAAGERLAGEAANLAAASAAAGQRLERNVFGIGLAVAVLLALLGWVNTRMIGAPLRRLAGAVRVIAAGDAGQPVPDRDRRDEIGSIAIALEELRGTVQRAFAQQQMLEQLPIAVMTADPGDDFRMNYLNPASLELFRRSEHLLPCKVEALLGQSIDILHKNPGHQRILLSDPSRLPHRARIRLGEEVLDLTVSAIRDATGRYASAMLVWSLATTQARLADRFEAEIGGVVQAVAAAATQVQGAAKALTAASETSGREAEAVAEAGNQAGADVQSVAASAEELAASVAEIARQVADGAAVAREAAAEAEATDATVQGLAQAAQRIGDVVRLIGNIAGQTNLLALNATIEAARAGEAGKGFAVVAGEVKQLAGQTARATEEIASQINGIQAATGAAVTALRSIGGTIERINAVTTAIAGAVEQQGSATREIARSASRVADGTAAVALRIQDVQRAARETGEASSGLLGAAEGLTGHAGALRDRAGEFLENIRRA</sequence>
<evidence type="ECO:0000313" key="6">
    <source>
        <dbReference type="EMBL" id="MBL6454695.1"/>
    </source>
</evidence>
<reference evidence="6 7" key="1">
    <citation type="submission" date="2021-01" db="EMBL/GenBank/DDBJ databases">
        <title>Belnapia mucosa sp. nov. and Belnapia arida sp. nov., isolated from the Tabernas Desert (Almeria, Spain).</title>
        <authorList>
            <person name="Molina-Menor E."/>
            <person name="Vidal-Verdu A."/>
            <person name="Calonge A."/>
            <person name="Satari L."/>
            <person name="Pereto Magraner J."/>
            <person name="Porcar Miralles M."/>
        </authorList>
    </citation>
    <scope>NUCLEOTIDE SEQUENCE [LARGE SCALE GENOMIC DNA]</scope>
    <source>
        <strain evidence="6 7">T6</strain>
    </source>
</reference>
<dbReference type="Gene3D" id="1.10.287.950">
    <property type="entry name" value="Methyl-accepting chemotaxis protein"/>
    <property type="match status" value="1"/>
</dbReference>
<evidence type="ECO:0000313" key="7">
    <source>
        <dbReference type="Proteomes" id="UP000606490"/>
    </source>
</evidence>
<evidence type="ECO:0000259" key="5">
    <source>
        <dbReference type="PROSITE" id="PS50885"/>
    </source>
</evidence>
<dbReference type="RefSeq" id="WP_202824442.1">
    <property type="nucleotide sequence ID" value="NZ_JAEUXJ010000002.1"/>
</dbReference>
<dbReference type="SMART" id="SM00304">
    <property type="entry name" value="HAMP"/>
    <property type="match status" value="2"/>
</dbReference>
<dbReference type="PANTHER" id="PTHR32089:SF112">
    <property type="entry name" value="LYSOZYME-LIKE PROTEIN-RELATED"/>
    <property type="match status" value="1"/>
</dbReference>
<protein>
    <submittedName>
        <fullName evidence="6">HAMP domain-containing protein</fullName>
    </submittedName>
</protein>
<comment type="similarity">
    <text evidence="2">Belongs to the methyl-accepting chemotaxis (MCP) protein family.</text>
</comment>
<accession>A0ABS1UZ09</accession>
<gene>
    <name evidence="6" type="ORF">JMJ55_05120</name>
</gene>
<dbReference type="Gene3D" id="3.30.450.20">
    <property type="entry name" value="PAS domain"/>
    <property type="match status" value="1"/>
</dbReference>
<dbReference type="CDD" id="cd06225">
    <property type="entry name" value="HAMP"/>
    <property type="match status" value="1"/>
</dbReference>
<keyword evidence="1 3" id="KW-0807">Transducer</keyword>
<dbReference type="PANTHER" id="PTHR32089">
    <property type="entry name" value="METHYL-ACCEPTING CHEMOTAXIS PROTEIN MCPB"/>
    <property type="match status" value="1"/>
</dbReference>
<name>A0ABS1UZ09_9PROT</name>
<dbReference type="Gene3D" id="6.10.340.10">
    <property type="match status" value="1"/>
</dbReference>
<dbReference type="SUPFAM" id="SSF58104">
    <property type="entry name" value="Methyl-accepting chemotaxis protein (MCP) signaling domain"/>
    <property type="match status" value="1"/>
</dbReference>
<evidence type="ECO:0000259" key="4">
    <source>
        <dbReference type="PROSITE" id="PS50111"/>
    </source>
</evidence>
<feature type="domain" description="Methyl-accepting transducer" evidence="4">
    <location>
        <begin position="510"/>
        <end position="753"/>
    </location>
</feature>
<organism evidence="6 7">
    <name type="scientific">Belnapia mucosa</name>
    <dbReference type="NCBI Taxonomy" id="2804532"/>
    <lineage>
        <taxon>Bacteria</taxon>
        <taxon>Pseudomonadati</taxon>
        <taxon>Pseudomonadota</taxon>
        <taxon>Alphaproteobacteria</taxon>
        <taxon>Acetobacterales</taxon>
        <taxon>Roseomonadaceae</taxon>
        <taxon>Belnapia</taxon>
    </lineage>
</organism>
<dbReference type="InterPro" id="IPR004089">
    <property type="entry name" value="MCPsignal_dom"/>
</dbReference>
<evidence type="ECO:0000256" key="3">
    <source>
        <dbReference type="PROSITE-ProRule" id="PRU00284"/>
    </source>
</evidence>
<dbReference type="EMBL" id="JAEUXJ010000002">
    <property type="protein sequence ID" value="MBL6454695.1"/>
    <property type="molecule type" value="Genomic_DNA"/>
</dbReference>
<dbReference type="Pfam" id="PF00672">
    <property type="entry name" value="HAMP"/>
    <property type="match status" value="1"/>
</dbReference>
<dbReference type="InterPro" id="IPR003660">
    <property type="entry name" value="HAMP_dom"/>
</dbReference>
<keyword evidence="7" id="KW-1185">Reference proteome</keyword>
<dbReference type="PROSITE" id="PS50885">
    <property type="entry name" value="HAMP"/>
    <property type="match status" value="1"/>
</dbReference>
<evidence type="ECO:0000256" key="1">
    <source>
        <dbReference type="ARBA" id="ARBA00023224"/>
    </source>
</evidence>
<evidence type="ECO:0000256" key="2">
    <source>
        <dbReference type="ARBA" id="ARBA00029447"/>
    </source>
</evidence>
<feature type="domain" description="HAMP" evidence="5">
    <location>
        <begin position="330"/>
        <end position="383"/>
    </location>
</feature>
<comment type="caution">
    <text evidence="6">The sequence shown here is derived from an EMBL/GenBank/DDBJ whole genome shotgun (WGS) entry which is preliminary data.</text>
</comment>